<name>A0A1T5CFH7_9FLAO</name>
<reference evidence="2" key="1">
    <citation type="submission" date="2017-02" db="EMBL/GenBank/DDBJ databases">
        <authorList>
            <person name="Varghese N."/>
            <person name="Submissions S."/>
        </authorList>
    </citation>
    <scope>NUCLEOTIDE SEQUENCE [LARGE SCALE GENOMIC DNA]</scope>
    <source>
        <strain evidence="2">DSM 23546</strain>
    </source>
</reference>
<organism evidence="1 2">
    <name type="scientific">Maribacter arcticus</name>
    <dbReference type="NCBI Taxonomy" id="561365"/>
    <lineage>
        <taxon>Bacteria</taxon>
        <taxon>Pseudomonadati</taxon>
        <taxon>Bacteroidota</taxon>
        <taxon>Flavobacteriia</taxon>
        <taxon>Flavobacteriales</taxon>
        <taxon>Flavobacteriaceae</taxon>
        <taxon>Maribacter</taxon>
    </lineage>
</organism>
<proteinExistence type="predicted"/>
<keyword evidence="2" id="KW-1185">Reference proteome</keyword>
<protein>
    <submittedName>
        <fullName evidence="1">Uncharacterized protein</fullName>
    </submittedName>
</protein>
<dbReference type="STRING" id="561365.SAMN05660866_02273"/>
<dbReference type="Proteomes" id="UP000190339">
    <property type="component" value="Unassembled WGS sequence"/>
</dbReference>
<sequence>MVLYFTKAFRFTFRTITVIPFLCQQNTNIGKLNGLHKPGSLRLRSAQATLALFYKSLSIPNIEKVSATKKGNSDGTMGCKSKMKGMKSYKNIKKEATPKKTKKENALDIISKSLQKNRNKNYLNGSGSILINL</sequence>
<dbReference type="AlphaFoldDB" id="A0A1T5CFH7"/>
<dbReference type="EMBL" id="FUYL01000006">
    <property type="protein sequence ID" value="SKB58217.1"/>
    <property type="molecule type" value="Genomic_DNA"/>
</dbReference>
<accession>A0A1T5CFH7</accession>
<gene>
    <name evidence="1" type="ORF">SAMN05660866_02273</name>
</gene>
<evidence type="ECO:0000313" key="1">
    <source>
        <dbReference type="EMBL" id="SKB58217.1"/>
    </source>
</evidence>
<evidence type="ECO:0000313" key="2">
    <source>
        <dbReference type="Proteomes" id="UP000190339"/>
    </source>
</evidence>